<organism evidence="3 4">
    <name type="scientific">Candidatus Dojkabacteria bacterium</name>
    <dbReference type="NCBI Taxonomy" id="2099670"/>
    <lineage>
        <taxon>Bacteria</taxon>
        <taxon>Candidatus Dojkabacteria</taxon>
    </lineage>
</organism>
<feature type="transmembrane region" description="Helical" evidence="1">
    <location>
        <begin position="199"/>
        <end position="222"/>
    </location>
</feature>
<feature type="transmembrane region" description="Helical" evidence="1">
    <location>
        <begin position="308"/>
        <end position="329"/>
    </location>
</feature>
<evidence type="ECO:0000313" key="3">
    <source>
        <dbReference type="EMBL" id="HHX99714.1"/>
    </source>
</evidence>
<keyword evidence="1" id="KW-0812">Transmembrane</keyword>
<dbReference type="EMBL" id="DUTP01000006">
    <property type="protein sequence ID" value="HHX99714.1"/>
    <property type="molecule type" value="Genomic_DNA"/>
</dbReference>
<proteinExistence type="predicted"/>
<dbReference type="AlphaFoldDB" id="A0A832QCU0"/>
<evidence type="ECO:0000313" key="4">
    <source>
        <dbReference type="Proteomes" id="UP000576550"/>
    </source>
</evidence>
<name>A0A832QCU0_9BACT</name>
<accession>A0A832QCU0</accession>
<feature type="transmembrane region" description="Helical" evidence="1">
    <location>
        <begin position="161"/>
        <end position="179"/>
    </location>
</feature>
<gene>
    <name evidence="3" type="ORF">GX533_03530</name>
</gene>
<feature type="transmembrane region" description="Helical" evidence="1">
    <location>
        <begin position="255"/>
        <end position="272"/>
    </location>
</feature>
<comment type="caution">
    <text evidence="3">The sequence shown here is derived from an EMBL/GenBank/DDBJ whole genome shotgun (WGS) entry which is preliminary data.</text>
</comment>
<keyword evidence="1" id="KW-1133">Transmembrane helix</keyword>
<feature type="transmembrane region" description="Helical" evidence="1">
    <location>
        <begin position="341"/>
        <end position="361"/>
    </location>
</feature>
<evidence type="ECO:0008006" key="5">
    <source>
        <dbReference type="Google" id="ProtNLM"/>
    </source>
</evidence>
<evidence type="ECO:0000256" key="1">
    <source>
        <dbReference type="SAM" id="Phobius"/>
    </source>
</evidence>
<feature type="transmembrane region" description="Helical" evidence="1">
    <location>
        <begin position="279"/>
        <end position="302"/>
    </location>
</feature>
<sequence>MKKTLNILLFIILLFAFSPFAIFAQEEEEAEESEKIDKNIVYMESVELSDTLSENETKAENVERGSMKTIAGMSLSLFMSACPDCFEGELPEELEGRGLTNIVDGQIAKLFNNQPRVDLVAHLADEWVPGYKHVGDSVYAGGFGDLEETKIAGLWTKTRNIAYLGYVVIMIIVGFMIMFRNKIGGQVMVTVSNSIPRIVVSLILVTFSFGIIGLIIDFGGVVRSIIDSIYFGGESGIDVHNPFFLVGGFLGRNEGTAITSALGIAGIVIMIVKTFNPLGLLLSLMGLVVLCVVLWGAIKLWITLLKSYFGMLINIVTAPLAILFGSLPGNEASLFNVFKSALRNVLAFPLAYAIVNLPYVLEDQGVVLSFPETLVHASTDDTTFLPNLLIEIAKVMAIYAAAAAPEILKAIIPATGSKAGEEIGKALKENVSKTPLIGGLFKS</sequence>
<dbReference type="Proteomes" id="UP000576550">
    <property type="component" value="Unassembled WGS sequence"/>
</dbReference>
<keyword evidence="2" id="KW-0732">Signal</keyword>
<reference evidence="3 4" key="1">
    <citation type="journal article" date="2020" name="Biotechnol. Biofuels">
        <title>New insights from the biogas microbiome by comprehensive genome-resolved metagenomics of nearly 1600 species originating from multiple anaerobic digesters.</title>
        <authorList>
            <person name="Campanaro S."/>
            <person name="Treu L."/>
            <person name="Rodriguez-R L.M."/>
            <person name="Kovalovszki A."/>
            <person name="Ziels R.M."/>
            <person name="Maus I."/>
            <person name="Zhu X."/>
            <person name="Kougias P.G."/>
            <person name="Basile A."/>
            <person name="Luo G."/>
            <person name="Schluter A."/>
            <person name="Konstantinidis K.T."/>
            <person name="Angelidaki I."/>
        </authorList>
    </citation>
    <scope>NUCLEOTIDE SEQUENCE [LARGE SCALE GENOMIC DNA]</scope>
    <source>
        <strain evidence="3">AS05jafATM_89</strain>
    </source>
</reference>
<protein>
    <recommendedName>
        <fullName evidence="5">Type IV secretion system protein</fullName>
    </recommendedName>
</protein>
<feature type="chain" id="PRO_5032390261" description="Type IV secretion system protein" evidence="2">
    <location>
        <begin position="25"/>
        <end position="443"/>
    </location>
</feature>
<keyword evidence="1" id="KW-0472">Membrane</keyword>
<evidence type="ECO:0000256" key="2">
    <source>
        <dbReference type="SAM" id="SignalP"/>
    </source>
</evidence>
<feature type="signal peptide" evidence="2">
    <location>
        <begin position="1"/>
        <end position="24"/>
    </location>
</feature>